<comment type="caution">
    <text evidence="19">The sequence shown here is derived from an EMBL/GenBank/DDBJ whole genome shotgun (WGS) entry which is preliminary data.</text>
</comment>
<accession>A0A7J9IPS3</accession>
<dbReference type="SMART" id="SM00521">
    <property type="entry name" value="CBF"/>
    <property type="match status" value="1"/>
</dbReference>
<evidence type="ECO:0000313" key="20">
    <source>
        <dbReference type="Proteomes" id="UP000593575"/>
    </source>
</evidence>
<dbReference type="InterPro" id="IPR055414">
    <property type="entry name" value="LRR_R13L4/SHOC2-like"/>
</dbReference>
<dbReference type="InterPro" id="IPR003591">
    <property type="entry name" value="Leu-rich_rpt_typical-subtyp"/>
</dbReference>
<dbReference type="InterPro" id="IPR032675">
    <property type="entry name" value="LRR_dom_sf"/>
</dbReference>
<dbReference type="FunFam" id="3.80.10.10:FF:000691">
    <property type="entry name" value="Putative LRR receptor-like serine/threonine-protein kinase"/>
    <property type="match status" value="1"/>
</dbReference>
<keyword evidence="20" id="KW-1185">Reference proteome</keyword>
<dbReference type="GO" id="GO:0003700">
    <property type="term" value="F:DNA-binding transcription factor activity"/>
    <property type="evidence" value="ECO:0007669"/>
    <property type="project" value="InterPro"/>
</dbReference>
<dbReference type="EMBL" id="JABFAE010000002">
    <property type="protein sequence ID" value="MBA0824082.1"/>
    <property type="molecule type" value="Genomic_DNA"/>
</dbReference>
<dbReference type="FunFam" id="3.80.10.10:FF:000041">
    <property type="entry name" value="LRR receptor-like serine/threonine-protein kinase ERECTA"/>
    <property type="match status" value="1"/>
</dbReference>
<dbReference type="Pfam" id="PF02045">
    <property type="entry name" value="CBFB_NFYA"/>
    <property type="match status" value="1"/>
</dbReference>
<evidence type="ECO:0008006" key="21">
    <source>
        <dbReference type="Google" id="ProtNLM"/>
    </source>
</evidence>
<keyword evidence="10" id="KW-0805">Transcription regulation</keyword>
<keyword evidence="5" id="KW-0433">Leucine-rich repeat</keyword>
<evidence type="ECO:0000256" key="7">
    <source>
        <dbReference type="ARBA" id="ARBA00022729"/>
    </source>
</evidence>
<keyword evidence="15" id="KW-0325">Glycoprotein</keyword>
<dbReference type="Proteomes" id="UP000593575">
    <property type="component" value="Unassembled WGS sequence"/>
</dbReference>
<keyword evidence="12" id="KW-0472">Membrane</keyword>
<evidence type="ECO:0000259" key="17">
    <source>
        <dbReference type="Pfam" id="PF08263"/>
    </source>
</evidence>
<evidence type="ECO:0000256" key="6">
    <source>
        <dbReference type="ARBA" id="ARBA00022692"/>
    </source>
</evidence>
<evidence type="ECO:0000256" key="13">
    <source>
        <dbReference type="ARBA" id="ARBA00023163"/>
    </source>
</evidence>
<evidence type="ECO:0000256" key="5">
    <source>
        <dbReference type="ARBA" id="ARBA00022614"/>
    </source>
</evidence>
<dbReference type="InterPro" id="IPR013210">
    <property type="entry name" value="LRR_N_plant-typ"/>
</dbReference>
<keyword evidence="11" id="KW-0238">DNA-binding</keyword>
<dbReference type="GO" id="GO:0005886">
    <property type="term" value="C:plasma membrane"/>
    <property type="evidence" value="ECO:0007669"/>
    <property type="project" value="UniProtKB-SubCell"/>
</dbReference>
<reference evidence="19 20" key="1">
    <citation type="journal article" date="2019" name="Genome Biol. Evol.">
        <title>Insights into the evolution of the New World diploid cottons (Gossypium, subgenus Houzingenia) based on genome sequencing.</title>
        <authorList>
            <person name="Grover C.E."/>
            <person name="Arick M.A. 2nd"/>
            <person name="Thrash A."/>
            <person name="Conover J.L."/>
            <person name="Sanders W.S."/>
            <person name="Peterson D.G."/>
            <person name="Frelichowski J.E."/>
            <person name="Scheffler J.A."/>
            <person name="Scheffler B.E."/>
            <person name="Wendel J.F."/>
        </authorList>
    </citation>
    <scope>NUCLEOTIDE SEQUENCE [LARGE SCALE GENOMIC DNA]</scope>
    <source>
        <strain evidence="19">6</strain>
        <tissue evidence="19">Leaf</tissue>
    </source>
</reference>
<dbReference type="Pfam" id="PF13855">
    <property type="entry name" value="LRR_8"/>
    <property type="match status" value="2"/>
</dbReference>
<dbReference type="GO" id="GO:0003677">
    <property type="term" value="F:DNA binding"/>
    <property type="evidence" value="ECO:0007669"/>
    <property type="project" value="UniProtKB-KW"/>
</dbReference>
<dbReference type="PANTHER" id="PTHR48052">
    <property type="entry name" value="UNNAMED PRODUCT"/>
    <property type="match status" value="1"/>
</dbReference>
<keyword evidence="14" id="KW-0675">Receptor</keyword>
<sequence length="1003" mass="111707">MIYHSGDGKCSGDGQKSPAVISLQSVPSELHSRFELGCGQPPMVCAKYPYMDQCYGVFSTYGPPVSGRVMLPLNIASEDGPIYVNAKQYNGILRRRQSRAKAVLENKLTKARKPYMHYSRHLHAMRRPRGCGGRFLNTKTGKDEKETKKYVEGKDLHTTGSQNSEVLQSDSGTLNSSKEAIGGGLTLSGSEVTSMYSREELEHNFPINHLGLSFHSFPVMMENGSGSVMPNRWVAPADHSFITVSGNSLNTDREILLNLKSFLENQNRVNRGRYSGWNRWTSNPCEWHGIMCSPDMERVTGINLSDSKISGEMFNNFSALTQLHHLDFSRNTLKGLIPDDLNRCHNLVYLNLSHNILGGELKLTGLTRLEKLDLSTNRFHGEVKFSFPAICNRLVVANLSMNNFIGRIDTFFDGCLNLMYLDLSSNKFTGNIWTGFSRLVEFSVSENRVSGLIPASSFSDSCNLKGLDLSVNMFHGKVPREISNCKKLVMLNLWGNKFSGPIPSELGSISTLEGLLLGNNEFSRVIPESLLYLNNLAVLDLSYNNFGGRLQEIFGRFRQLKSLVLQGNSYIDGLSSSGIHKLTNISRLDLSYNNFSGHLPAEFSEMVGLKFLILAYNQFTGPIPPQYGDLSQLQALDLSFNLLIWSIPPSIGNLRSLLWLMLANNSLTGEIPGELGNCSSLLWLNLANNQLSGRFPPELANIGRNPTLTFESNRRSNAMIAGPSDCLVTKRLLTMDYSPFGFIYTILTRKICKNVWDQLLQGYGFFQVCVKGSPVRKYRVSGYLQLSGNQLTGEVPSDIGKMQHFSVLHLSYNQFNGELPVEIGNLPLVVLNISWNKFSGQIPREIGNLNCLQNLDLSHNNFSGIFPSNLNCLNELSKFNISFNPQIAGQIPNIGQLATFEEESYLGNPLLHSRLFKLQDPTVPPLNSGKQALPGEEESEDGFWWKALLMEYGCGMAFGMVMLCICVVKVQPKWVVNNVEGLHQLKAVRPWKKNGSRGGGRII</sequence>
<evidence type="ECO:0000313" key="19">
    <source>
        <dbReference type="EMBL" id="MBA0824082.1"/>
    </source>
</evidence>
<evidence type="ECO:0000256" key="9">
    <source>
        <dbReference type="ARBA" id="ARBA00022989"/>
    </source>
</evidence>
<keyword evidence="4" id="KW-1003">Cell membrane</keyword>
<dbReference type="PRINTS" id="PR00616">
    <property type="entry name" value="CCAATSUBUNTB"/>
</dbReference>
<dbReference type="AlphaFoldDB" id="A0A7J9IPS3"/>
<evidence type="ECO:0000259" key="18">
    <source>
        <dbReference type="Pfam" id="PF23598"/>
    </source>
</evidence>
<evidence type="ECO:0000256" key="14">
    <source>
        <dbReference type="ARBA" id="ARBA00023170"/>
    </source>
</evidence>
<evidence type="ECO:0000256" key="15">
    <source>
        <dbReference type="ARBA" id="ARBA00023180"/>
    </source>
</evidence>
<protein>
    <recommendedName>
        <fullName evidence="21">Nuclear transcription factor Y subunit</fullName>
    </recommendedName>
</protein>
<evidence type="ECO:0000256" key="12">
    <source>
        <dbReference type="ARBA" id="ARBA00023136"/>
    </source>
</evidence>
<evidence type="ECO:0000256" key="2">
    <source>
        <dbReference type="ARBA" id="ARBA00004251"/>
    </source>
</evidence>
<evidence type="ECO:0000256" key="16">
    <source>
        <dbReference type="ARBA" id="ARBA00023242"/>
    </source>
</evidence>
<dbReference type="SUPFAM" id="SSF52058">
    <property type="entry name" value="L domain-like"/>
    <property type="match status" value="3"/>
</dbReference>
<evidence type="ECO:0000256" key="8">
    <source>
        <dbReference type="ARBA" id="ARBA00022737"/>
    </source>
</evidence>
<comment type="subcellular location">
    <subcellularLocation>
        <location evidence="2">Cell membrane</location>
        <topology evidence="2">Single-pass type I membrane protein</topology>
    </subcellularLocation>
    <subcellularLocation>
        <location evidence="1">Nucleus</location>
    </subcellularLocation>
</comment>
<dbReference type="Pfam" id="PF08263">
    <property type="entry name" value="LRRNT_2"/>
    <property type="match status" value="1"/>
</dbReference>
<dbReference type="PANTHER" id="PTHR48052:SF87">
    <property type="entry name" value="NON-SPECIFIC SERINE_THREONINE PROTEIN KINASE"/>
    <property type="match status" value="1"/>
</dbReference>
<dbReference type="GO" id="GO:0005634">
    <property type="term" value="C:nucleus"/>
    <property type="evidence" value="ECO:0007669"/>
    <property type="project" value="UniProtKB-SubCell"/>
</dbReference>
<dbReference type="InterPro" id="IPR001611">
    <property type="entry name" value="Leu-rich_rpt"/>
</dbReference>
<dbReference type="PROSITE" id="PS51152">
    <property type="entry name" value="NFYA_HAP2_2"/>
    <property type="match status" value="1"/>
</dbReference>
<keyword evidence="16" id="KW-0539">Nucleus</keyword>
<keyword evidence="13" id="KW-0804">Transcription</keyword>
<evidence type="ECO:0000256" key="3">
    <source>
        <dbReference type="ARBA" id="ARBA00009592"/>
    </source>
</evidence>
<feature type="domain" description="Disease resistance R13L4/SHOC-2-like LRR" evidence="18">
    <location>
        <begin position="783"/>
        <end position="884"/>
    </location>
</feature>
<proteinExistence type="inferred from homology"/>
<keyword evidence="8" id="KW-0677">Repeat</keyword>
<keyword evidence="6" id="KW-0812">Transmembrane</keyword>
<dbReference type="InterPro" id="IPR001289">
    <property type="entry name" value="NFYA"/>
</dbReference>
<comment type="similarity">
    <text evidence="3">Belongs to the RLP family.</text>
</comment>
<evidence type="ECO:0000256" key="11">
    <source>
        <dbReference type="ARBA" id="ARBA00023125"/>
    </source>
</evidence>
<dbReference type="Pfam" id="PF23598">
    <property type="entry name" value="LRR_14"/>
    <property type="match status" value="1"/>
</dbReference>
<dbReference type="Gene3D" id="6.10.250.2430">
    <property type="match status" value="1"/>
</dbReference>
<evidence type="ECO:0000256" key="4">
    <source>
        <dbReference type="ARBA" id="ARBA00022475"/>
    </source>
</evidence>
<organism evidence="19 20">
    <name type="scientific">Gossypium armourianum</name>
    <dbReference type="NCBI Taxonomy" id="34283"/>
    <lineage>
        <taxon>Eukaryota</taxon>
        <taxon>Viridiplantae</taxon>
        <taxon>Streptophyta</taxon>
        <taxon>Embryophyta</taxon>
        <taxon>Tracheophyta</taxon>
        <taxon>Spermatophyta</taxon>
        <taxon>Magnoliopsida</taxon>
        <taxon>eudicotyledons</taxon>
        <taxon>Gunneridae</taxon>
        <taxon>Pentapetalae</taxon>
        <taxon>rosids</taxon>
        <taxon>malvids</taxon>
        <taxon>Malvales</taxon>
        <taxon>Malvaceae</taxon>
        <taxon>Malvoideae</taxon>
        <taxon>Gossypium</taxon>
    </lineage>
</organism>
<evidence type="ECO:0000256" key="1">
    <source>
        <dbReference type="ARBA" id="ARBA00004123"/>
    </source>
</evidence>
<feature type="domain" description="Leucine-rich repeat-containing N-terminal plant-type" evidence="17">
    <location>
        <begin position="249"/>
        <end position="293"/>
    </location>
</feature>
<keyword evidence="7" id="KW-0732">Signal</keyword>
<dbReference type="SMART" id="SM00369">
    <property type="entry name" value="LRR_TYP"/>
    <property type="match status" value="7"/>
</dbReference>
<evidence type="ECO:0000256" key="10">
    <source>
        <dbReference type="ARBA" id="ARBA00023015"/>
    </source>
</evidence>
<gene>
    <name evidence="19" type="ORF">Goarm_020766</name>
</gene>
<dbReference type="Gene3D" id="3.80.10.10">
    <property type="entry name" value="Ribonuclease Inhibitor"/>
    <property type="match status" value="5"/>
</dbReference>
<dbReference type="Pfam" id="PF00560">
    <property type="entry name" value="LRR_1"/>
    <property type="match status" value="4"/>
</dbReference>
<name>A0A7J9IPS3_9ROSI</name>
<keyword evidence="9" id="KW-1133">Transmembrane helix</keyword>